<dbReference type="Proteomes" id="UP000032142">
    <property type="component" value="Unassembled WGS sequence"/>
</dbReference>
<sequence>MKPDVPRPLRSQS</sequence>
<proteinExistence type="predicted"/>
<protein>
    <submittedName>
        <fullName evidence="1">Uncharacterized protein</fullName>
    </submittedName>
</protein>
<reference evidence="2" key="1">
    <citation type="submission" date="2014-09" db="EMBL/GenBank/DDBJ databases">
        <authorList>
            <person name="Mudge J."/>
            <person name="Ramaraj T."/>
            <person name="Lindquist I.E."/>
            <person name="Bharti A.K."/>
            <person name="Sundararajan A."/>
            <person name="Cameron C.T."/>
            <person name="Woodward J.E."/>
            <person name="May G.D."/>
            <person name="Brubaker C."/>
            <person name="Broadhvest J."/>
            <person name="Wilkins T.A."/>
        </authorList>
    </citation>
    <scope>NUCLEOTIDE SEQUENCE</scope>
    <source>
        <strain evidence="2">cv. AKA8401</strain>
    </source>
</reference>
<gene>
    <name evidence="1" type="ORF">F383_15282</name>
</gene>
<dbReference type="EMBL" id="KN453782">
    <property type="protein sequence ID" value="KHG30012.1"/>
    <property type="molecule type" value="Genomic_DNA"/>
</dbReference>
<accession>A0A0B0PYQ9</accession>
<keyword evidence="2" id="KW-1185">Reference proteome</keyword>
<organism evidence="1 2">
    <name type="scientific">Gossypium arboreum</name>
    <name type="common">Tree cotton</name>
    <name type="synonym">Gossypium nanking</name>
    <dbReference type="NCBI Taxonomy" id="29729"/>
    <lineage>
        <taxon>Eukaryota</taxon>
        <taxon>Viridiplantae</taxon>
        <taxon>Streptophyta</taxon>
        <taxon>Embryophyta</taxon>
        <taxon>Tracheophyta</taxon>
        <taxon>Spermatophyta</taxon>
        <taxon>Magnoliopsida</taxon>
        <taxon>eudicotyledons</taxon>
        <taxon>Gunneridae</taxon>
        <taxon>Pentapetalae</taxon>
        <taxon>rosids</taxon>
        <taxon>malvids</taxon>
        <taxon>Malvales</taxon>
        <taxon>Malvaceae</taxon>
        <taxon>Malvoideae</taxon>
        <taxon>Gossypium</taxon>
    </lineage>
</organism>
<evidence type="ECO:0000313" key="2">
    <source>
        <dbReference type="Proteomes" id="UP000032142"/>
    </source>
</evidence>
<evidence type="ECO:0000313" key="1">
    <source>
        <dbReference type="EMBL" id="KHG30012.1"/>
    </source>
</evidence>
<name>A0A0B0PYQ9_GOSAR</name>